<gene>
    <name evidence="8" type="primary">LOC106745490</name>
</gene>
<sequence length="621" mass="69370">MEVHIAGETKYNIDELVDDLKHAMELETSQNEDECPNISRILDSMVDISKTLTGETTELLIDEVFLTLLVHPSHQVIAKTAKVIAEIAKTDKGREKCINRKLIRALICLMRMEDLDILTQISRALGNICFESENGKNLVKEENGLEVIITALKIGIMLKNYEGGSLLRNVALGFLLNLLVDQESLYTQVLERNIIWMISTILEQDGINDETAMHGLLTLSILNDANIIFLDEKLTKILVDILTRDTSPVLSGIGLALLHGQAEDEKVKFLLAKEGVCELLLKLLEKHVPQCNDEETRCVLKVACNLIILILTEDDSMNLLYDDSKGSVYKKLVEWLESNDEDLQLTAVLAMGNFARTDTHCKHIVEQGIHRKLLKLLRENGSKFDDIRCQHALLSALRNLVIPADNKPLILADGLIDVLYPMLDIPTFPVIFKLLGTLRIVIDGQKEAAVFLGRKEDLIKRAVQWCNIDHPGVQGEANRLIAWLMNNSRDKQIALSIMKYGAVQHLVNMLLAQHSLMQNEAILGLTILTGICLAESEKLLIAADFGHKMQVFFEARANSLDIHIVLNALMLLNSVVHSDQLKKHLTSCELAGACKSLLSHENEELRTRVDTLCTALGAESD</sequence>
<evidence type="ECO:0000313" key="8">
    <source>
        <dbReference type="RefSeq" id="XP_014476633.1"/>
    </source>
</evidence>
<evidence type="ECO:0000256" key="2">
    <source>
        <dbReference type="ARBA" id="ARBA00004240"/>
    </source>
</evidence>
<dbReference type="GO" id="GO:0005085">
    <property type="term" value="F:guanyl-nucleotide exchange factor activity"/>
    <property type="evidence" value="ECO:0007669"/>
    <property type="project" value="InterPro"/>
</dbReference>
<dbReference type="InterPro" id="IPR000225">
    <property type="entry name" value="Armadillo"/>
</dbReference>
<dbReference type="Gene3D" id="1.25.10.10">
    <property type="entry name" value="Leucine-rich Repeat Variant"/>
    <property type="match status" value="2"/>
</dbReference>
<evidence type="ECO:0000256" key="6">
    <source>
        <dbReference type="ARBA" id="ARBA00023128"/>
    </source>
</evidence>
<keyword evidence="5" id="KW-0256">Endoplasmic reticulum</keyword>
<keyword evidence="6" id="KW-0496">Mitochondrion</keyword>
<evidence type="ECO:0000256" key="1">
    <source>
        <dbReference type="ARBA" id="ARBA00004173"/>
    </source>
</evidence>
<reference evidence="8" key="1">
    <citation type="submission" date="2025-08" db="UniProtKB">
        <authorList>
            <consortium name="RefSeq"/>
        </authorList>
    </citation>
    <scope>IDENTIFICATION</scope>
</reference>
<evidence type="ECO:0000313" key="7">
    <source>
        <dbReference type="Proteomes" id="UP000515204"/>
    </source>
</evidence>
<dbReference type="SUPFAM" id="SSF48371">
    <property type="entry name" value="ARM repeat"/>
    <property type="match status" value="2"/>
</dbReference>
<organism evidence="7 8">
    <name type="scientific">Dinoponera quadriceps</name>
    <name type="common">South American ant</name>
    <dbReference type="NCBI Taxonomy" id="609295"/>
    <lineage>
        <taxon>Eukaryota</taxon>
        <taxon>Metazoa</taxon>
        <taxon>Ecdysozoa</taxon>
        <taxon>Arthropoda</taxon>
        <taxon>Hexapoda</taxon>
        <taxon>Insecta</taxon>
        <taxon>Pterygota</taxon>
        <taxon>Neoptera</taxon>
        <taxon>Endopterygota</taxon>
        <taxon>Hymenoptera</taxon>
        <taxon>Apocrita</taxon>
        <taxon>Aculeata</taxon>
        <taxon>Formicoidea</taxon>
        <taxon>Formicidae</taxon>
        <taxon>Ponerinae</taxon>
        <taxon>Ponerini</taxon>
        <taxon>Dinoponera</taxon>
    </lineage>
</organism>
<dbReference type="Proteomes" id="UP000515204">
    <property type="component" value="Unplaced"/>
</dbReference>
<dbReference type="InterPro" id="IPR040144">
    <property type="entry name" value="RAP1GDS1"/>
</dbReference>
<dbReference type="GO" id="GO:0005783">
    <property type="term" value="C:endoplasmic reticulum"/>
    <property type="evidence" value="ECO:0007669"/>
    <property type="project" value="UniProtKB-SubCell"/>
</dbReference>
<dbReference type="InterPro" id="IPR011989">
    <property type="entry name" value="ARM-like"/>
</dbReference>
<name>A0A6P3XEP5_DINQU</name>
<dbReference type="OrthoDB" id="26149at2759"/>
<dbReference type="PANTHER" id="PTHR10957">
    <property type="entry name" value="RAP1 GTPASE-GDP DISSOCIATION STIMULATOR 1"/>
    <property type="match status" value="1"/>
</dbReference>
<evidence type="ECO:0000256" key="4">
    <source>
        <dbReference type="ARBA" id="ARBA00022490"/>
    </source>
</evidence>
<proteinExistence type="predicted"/>
<evidence type="ECO:0000256" key="3">
    <source>
        <dbReference type="ARBA" id="ARBA00004514"/>
    </source>
</evidence>
<keyword evidence="4" id="KW-0963">Cytoplasm</keyword>
<dbReference type="CTD" id="35609"/>
<protein>
    <submittedName>
        <fullName evidence="8">Rap1 GTPase-GDP dissociation stimulator 1 isoform X1</fullName>
    </submittedName>
</protein>
<dbReference type="FunFam" id="1.25.10.10:FF:000369">
    <property type="entry name" value="Vimar"/>
    <property type="match status" value="1"/>
</dbReference>
<dbReference type="RefSeq" id="XP_014476633.1">
    <property type="nucleotide sequence ID" value="XM_014621147.1"/>
</dbReference>
<dbReference type="KEGG" id="dqu:106745490"/>
<dbReference type="GO" id="GO:0005739">
    <property type="term" value="C:mitochondrion"/>
    <property type="evidence" value="ECO:0007669"/>
    <property type="project" value="UniProtKB-SubCell"/>
</dbReference>
<dbReference type="AlphaFoldDB" id="A0A6P3XEP5"/>
<keyword evidence="7" id="KW-1185">Reference proteome</keyword>
<dbReference type="GeneID" id="106745490"/>
<dbReference type="GO" id="GO:0005829">
    <property type="term" value="C:cytosol"/>
    <property type="evidence" value="ECO:0007669"/>
    <property type="project" value="UniProtKB-SubCell"/>
</dbReference>
<comment type="subcellular location">
    <subcellularLocation>
        <location evidence="3">Cytoplasm</location>
        <location evidence="3">Cytosol</location>
    </subcellularLocation>
    <subcellularLocation>
        <location evidence="2">Endoplasmic reticulum</location>
    </subcellularLocation>
    <subcellularLocation>
        <location evidence="1">Mitochondrion</location>
    </subcellularLocation>
</comment>
<dbReference type="InterPro" id="IPR016024">
    <property type="entry name" value="ARM-type_fold"/>
</dbReference>
<evidence type="ECO:0000256" key="5">
    <source>
        <dbReference type="ARBA" id="ARBA00022824"/>
    </source>
</evidence>
<accession>A0A6P3XEP5</accession>
<dbReference type="SMART" id="SM00185">
    <property type="entry name" value="ARM"/>
    <property type="match status" value="5"/>
</dbReference>